<dbReference type="Proteomes" id="UP000244855">
    <property type="component" value="Unassembled WGS sequence"/>
</dbReference>
<organism evidence="2 3">
    <name type="scientific">Periconia macrospinosa</name>
    <dbReference type="NCBI Taxonomy" id="97972"/>
    <lineage>
        <taxon>Eukaryota</taxon>
        <taxon>Fungi</taxon>
        <taxon>Dikarya</taxon>
        <taxon>Ascomycota</taxon>
        <taxon>Pezizomycotina</taxon>
        <taxon>Dothideomycetes</taxon>
        <taxon>Pleosporomycetidae</taxon>
        <taxon>Pleosporales</taxon>
        <taxon>Massarineae</taxon>
        <taxon>Periconiaceae</taxon>
        <taxon>Periconia</taxon>
    </lineage>
</organism>
<evidence type="ECO:0000313" key="3">
    <source>
        <dbReference type="Proteomes" id="UP000244855"/>
    </source>
</evidence>
<keyword evidence="3" id="KW-1185">Reference proteome</keyword>
<feature type="non-terminal residue" evidence="2">
    <location>
        <position position="1"/>
    </location>
</feature>
<feature type="compositionally biased region" description="Low complexity" evidence="1">
    <location>
        <begin position="115"/>
        <end position="124"/>
    </location>
</feature>
<sequence length="362" mass="40153">FGTILAVSHAKSKRKAGLLWAANMTGIDVEIPDQPAWTDEDLASIRVGKHKWVNRGSALAWLGHLNALKKFLSTPHETALILEDDADWDIALRSSEVPLAAAALRHLFDTASTAPSSPEPQQYQHQHHMHTHHHSYPSPQRTTPLTSSTDPNYWGPTGSWEILHLGHSDSEQYDRENGATLARIHSNPSTTFPDASLPGEERINPATKTLLYSLAVPLTSRLWHRSHWPLGSYAYGITRAAAQRIVDLYSAGSTGSTSADAFDVVLLELCRDHDWKCWTLEPGLIGEYYTPSEIALANMPEADREKAAVEEIYDTWNLRCAVRQRALWVEEGDEGGRQGMIDRVRRGECPADDEVVEVVGSG</sequence>
<accession>A0A2V1D6R2</accession>
<evidence type="ECO:0000313" key="2">
    <source>
        <dbReference type="EMBL" id="PVH93728.1"/>
    </source>
</evidence>
<dbReference type="EMBL" id="KZ805572">
    <property type="protein sequence ID" value="PVH93728.1"/>
    <property type="molecule type" value="Genomic_DNA"/>
</dbReference>
<name>A0A2V1D6R2_9PLEO</name>
<dbReference type="AlphaFoldDB" id="A0A2V1D6R2"/>
<feature type="region of interest" description="Disordered" evidence="1">
    <location>
        <begin position="111"/>
        <end position="148"/>
    </location>
</feature>
<gene>
    <name evidence="2" type="ORF">DM02DRAFT_540988</name>
</gene>
<dbReference type="OrthoDB" id="47375at2759"/>
<proteinExistence type="predicted"/>
<dbReference type="GO" id="GO:0016740">
    <property type="term" value="F:transferase activity"/>
    <property type="evidence" value="ECO:0007669"/>
    <property type="project" value="UniProtKB-KW"/>
</dbReference>
<feature type="compositionally biased region" description="Basic residues" evidence="1">
    <location>
        <begin position="125"/>
        <end position="135"/>
    </location>
</feature>
<evidence type="ECO:0000256" key="1">
    <source>
        <dbReference type="SAM" id="MobiDB-lite"/>
    </source>
</evidence>
<keyword evidence="2" id="KW-0808">Transferase</keyword>
<dbReference type="STRING" id="97972.A0A2V1D6R2"/>
<protein>
    <submittedName>
        <fullName evidence="2">Glycosyltransferase family 25 protein</fullName>
    </submittedName>
</protein>
<reference evidence="2 3" key="1">
    <citation type="journal article" date="2018" name="Sci. Rep.">
        <title>Comparative genomics provides insights into the lifestyle and reveals functional heterogeneity of dark septate endophytic fungi.</title>
        <authorList>
            <person name="Knapp D.G."/>
            <person name="Nemeth J.B."/>
            <person name="Barry K."/>
            <person name="Hainaut M."/>
            <person name="Henrissat B."/>
            <person name="Johnson J."/>
            <person name="Kuo A."/>
            <person name="Lim J.H.P."/>
            <person name="Lipzen A."/>
            <person name="Nolan M."/>
            <person name="Ohm R.A."/>
            <person name="Tamas L."/>
            <person name="Grigoriev I.V."/>
            <person name="Spatafora J.W."/>
            <person name="Nagy L.G."/>
            <person name="Kovacs G.M."/>
        </authorList>
    </citation>
    <scope>NUCLEOTIDE SEQUENCE [LARGE SCALE GENOMIC DNA]</scope>
    <source>
        <strain evidence="2 3">DSE2036</strain>
    </source>
</reference>